<dbReference type="PANTHER" id="PTHR11220">
    <property type="entry name" value="HEME-BINDING PROTEIN-RELATED"/>
    <property type="match status" value="1"/>
</dbReference>
<dbReference type="InterPro" id="IPR011256">
    <property type="entry name" value="Reg_factor_effector_dom_sf"/>
</dbReference>
<dbReference type="EMBL" id="AP011532">
    <property type="protein sequence ID" value="BAI62957.1"/>
    <property type="molecule type" value="Genomic_DNA"/>
</dbReference>
<name>D1Z2N5_METPS</name>
<evidence type="ECO:0000313" key="1">
    <source>
        <dbReference type="EMBL" id="BAI62957.1"/>
    </source>
</evidence>
<reference evidence="2" key="3">
    <citation type="journal article" date="2011" name="PLoS ONE">
        <title>Genome sequence of a mesophilic hydrogenotrophic methanogen Methanocella paludicola, the first cultivated representative of the order Methanocellales.</title>
        <authorList>
            <person name="Sakai S."/>
            <person name="Takaki Y."/>
            <person name="Shimamura S."/>
            <person name="Sekine M."/>
            <person name="Tajima T."/>
            <person name="Kosugi H."/>
            <person name="Ichikawa N."/>
            <person name="Tasumi E."/>
            <person name="Hiraki A.T."/>
            <person name="Shimizu A."/>
            <person name="Kato Y."/>
            <person name="Nishiko R."/>
            <person name="Mori K."/>
            <person name="Fujita N."/>
            <person name="Imachi H."/>
            <person name="Takai K."/>
        </authorList>
    </citation>
    <scope>NUCLEOTIDE SEQUENCE [LARGE SCALE GENOMIC DNA]</scope>
    <source>
        <strain evidence="2">DSM 17711 / JCM 13418 / NBRC 101707 / SANAE</strain>
    </source>
</reference>
<proteinExistence type="predicted"/>
<reference evidence="1 2" key="2">
    <citation type="journal article" date="2008" name="Int. J. Syst. Evol. Microbiol.">
        <title>Methanocella paludicola gen. nov., sp. nov., a methane-producing archaeon, the first isolate of the lineage 'Rice Cluster I', and proposal of the new archaeal order Methanocellales ord. nov.</title>
        <authorList>
            <person name="Sakai S."/>
            <person name="Imachi H."/>
            <person name="Hanada S."/>
            <person name="Ohashi A."/>
            <person name="Harada H."/>
            <person name="Kamagata Y."/>
        </authorList>
    </citation>
    <scope>NUCLEOTIDE SEQUENCE [LARGE SCALE GENOMIC DNA]</scope>
    <source>
        <strain evidence="2">DSM 17711 / JCM 13418 / NBRC 101707 / SANAE</strain>
    </source>
</reference>
<dbReference type="InterPro" id="IPR006917">
    <property type="entry name" value="SOUL_heme-bd"/>
</dbReference>
<sequence>MDLTETLGYDILKQDGDIELRQYGSYILAQVEASSDMKGATYSGFMKLFNYISGNNTNKAKILMTIPVTEEQVSASEKIPMTAPVTTERSSNDLYVISFVMPSNYSMETLPEPKDKSITFRQVPPHRAAVIKFSGRMKEELAEKKIEELKQWLRNNHLEPMSNFIMAQFNPPWIPGFMRHNEIMVEI</sequence>
<keyword evidence="2" id="KW-1185">Reference proteome</keyword>
<dbReference type="GeneID" id="8682560"/>
<dbReference type="KEGG" id="mpd:MCP_2885"/>
<dbReference type="eggNOG" id="arCOG04820">
    <property type="taxonomic scope" value="Archaea"/>
</dbReference>
<dbReference type="Gene3D" id="3.20.80.10">
    <property type="entry name" value="Regulatory factor, effector binding domain"/>
    <property type="match status" value="1"/>
</dbReference>
<dbReference type="PANTHER" id="PTHR11220:SF58">
    <property type="entry name" value="SOUL HEME-BINDING FAMILY PROTEIN"/>
    <property type="match status" value="1"/>
</dbReference>
<dbReference type="AlphaFoldDB" id="D1Z2N5"/>
<dbReference type="PATRIC" id="fig|304371.9.peg.2954"/>
<organism evidence="1 2">
    <name type="scientific">Methanocella paludicola (strain DSM 17711 / JCM 13418 / NBRC 101707 / SANAE)</name>
    <dbReference type="NCBI Taxonomy" id="304371"/>
    <lineage>
        <taxon>Archaea</taxon>
        <taxon>Methanobacteriati</taxon>
        <taxon>Methanobacteriota</taxon>
        <taxon>Stenosarchaea group</taxon>
        <taxon>Methanomicrobia</taxon>
        <taxon>Methanocellales</taxon>
        <taxon>Methanocellaceae</taxon>
        <taxon>Methanocella</taxon>
    </lineage>
</organism>
<dbReference type="Proteomes" id="UP000001882">
    <property type="component" value="Chromosome"/>
</dbReference>
<dbReference type="RefSeq" id="WP_012901627.1">
    <property type="nucleotide sequence ID" value="NC_013665.1"/>
</dbReference>
<gene>
    <name evidence="1" type="ordered locus">MCP_2885</name>
</gene>
<dbReference type="InParanoid" id="D1Z2N5"/>
<reference evidence="1 2" key="1">
    <citation type="journal article" date="2007" name="Appl. Environ. Microbiol.">
        <title>Isolation of key methanogens for global methane emission from rice paddy fields: a novel isolate affiliated with the clone cluster rice cluster I.</title>
        <authorList>
            <person name="Sakai S."/>
            <person name="Imachi H."/>
            <person name="Sekiguchi Y."/>
            <person name="Ohashi A."/>
            <person name="Harada H."/>
            <person name="Kamagata Y."/>
        </authorList>
    </citation>
    <scope>NUCLEOTIDE SEQUENCE [LARGE SCALE GENOMIC DNA]</scope>
    <source>
        <strain evidence="2">DSM 17711 / JCM 13418 / NBRC 101707 / SANAE</strain>
    </source>
</reference>
<evidence type="ECO:0000313" key="2">
    <source>
        <dbReference type="Proteomes" id="UP000001882"/>
    </source>
</evidence>
<dbReference type="OrthoDB" id="141612at2157"/>
<dbReference type="Pfam" id="PF04832">
    <property type="entry name" value="SOUL"/>
    <property type="match status" value="2"/>
</dbReference>
<dbReference type="SMR" id="D1Z2N5"/>
<protein>
    <submittedName>
        <fullName evidence="1">Heme-binding protein</fullName>
    </submittedName>
</protein>
<dbReference type="SUPFAM" id="SSF55136">
    <property type="entry name" value="Probable bacterial effector-binding domain"/>
    <property type="match status" value="1"/>
</dbReference>
<accession>D1Z2N5</accession>